<name>A0A6A6GRP0_VIRVR</name>
<evidence type="ECO:0000313" key="2">
    <source>
        <dbReference type="Proteomes" id="UP000800092"/>
    </source>
</evidence>
<reference evidence="1" key="1">
    <citation type="journal article" date="2020" name="Stud. Mycol.">
        <title>101 Dothideomycetes genomes: a test case for predicting lifestyles and emergence of pathogens.</title>
        <authorList>
            <person name="Haridas S."/>
            <person name="Albert R."/>
            <person name="Binder M."/>
            <person name="Bloem J."/>
            <person name="Labutti K."/>
            <person name="Salamov A."/>
            <person name="Andreopoulos B."/>
            <person name="Baker S."/>
            <person name="Barry K."/>
            <person name="Bills G."/>
            <person name="Bluhm B."/>
            <person name="Cannon C."/>
            <person name="Castanera R."/>
            <person name="Culley D."/>
            <person name="Daum C."/>
            <person name="Ezra D."/>
            <person name="Gonzalez J."/>
            <person name="Henrissat B."/>
            <person name="Kuo A."/>
            <person name="Liang C."/>
            <person name="Lipzen A."/>
            <person name="Lutzoni F."/>
            <person name="Magnuson J."/>
            <person name="Mondo S."/>
            <person name="Nolan M."/>
            <person name="Ohm R."/>
            <person name="Pangilinan J."/>
            <person name="Park H.-J."/>
            <person name="Ramirez L."/>
            <person name="Alfaro M."/>
            <person name="Sun H."/>
            <person name="Tritt A."/>
            <person name="Yoshinaga Y."/>
            <person name="Zwiers L.-H."/>
            <person name="Turgeon B."/>
            <person name="Goodwin S."/>
            <person name="Spatafora J."/>
            <person name="Crous P."/>
            <person name="Grigoriev I."/>
        </authorList>
    </citation>
    <scope>NUCLEOTIDE SEQUENCE</scope>
    <source>
        <strain evidence="1">Tuck. ex Michener</strain>
    </source>
</reference>
<protein>
    <submittedName>
        <fullName evidence="1">Uncharacterized protein</fullName>
    </submittedName>
</protein>
<organism evidence="1 2">
    <name type="scientific">Viridothelium virens</name>
    <name type="common">Speckled blister lichen</name>
    <name type="synonym">Trypethelium virens</name>
    <dbReference type="NCBI Taxonomy" id="1048519"/>
    <lineage>
        <taxon>Eukaryota</taxon>
        <taxon>Fungi</taxon>
        <taxon>Dikarya</taxon>
        <taxon>Ascomycota</taxon>
        <taxon>Pezizomycotina</taxon>
        <taxon>Dothideomycetes</taxon>
        <taxon>Dothideomycetes incertae sedis</taxon>
        <taxon>Trypetheliales</taxon>
        <taxon>Trypetheliaceae</taxon>
        <taxon>Viridothelium</taxon>
    </lineage>
</organism>
<evidence type="ECO:0000313" key="1">
    <source>
        <dbReference type="EMBL" id="KAF2228412.1"/>
    </source>
</evidence>
<dbReference type="Proteomes" id="UP000800092">
    <property type="component" value="Unassembled WGS sequence"/>
</dbReference>
<keyword evidence="2" id="KW-1185">Reference proteome</keyword>
<gene>
    <name evidence="1" type="ORF">EV356DRAFT_538133</name>
</gene>
<sequence>MAANQVDIRANVNDLMRPELIEIGYPDGDIQRLTLFSDPKNIESVTRPQPALCSHCNDDRKIDCRACLDFSTNSLWGVREILVHDFEKCYVSWDDSPIPASKLFSTAGKDMRVLWDGVEWPVKSIQGDWN</sequence>
<dbReference type="EMBL" id="ML991977">
    <property type="protein sequence ID" value="KAF2228412.1"/>
    <property type="molecule type" value="Genomic_DNA"/>
</dbReference>
<proteinExistence type="predicted"/>
<accession>A0A6A6GRP0</accession>
<dbReference type="AlphaFoldDB" id="A0A6A6GRP0"/>